<dbReference type="InterPro" id="IPR001005">
    <property type="entry name" value="SANT/Myb"/>
</dbReference>
<dbReference type="EMBL" id="CM010722">
    <property type="protein sequence ID" value="RZC74144.1"/>
    <property type="molecule type" value="Genomic_DNA"/>
</dbReference>
<dbReference type="SUPFAM" id="SSF46689">
    <property type="entry name" value="Homeodomain-like"/>
    <property type="match status" value="1"/>
</dbReference>
<sequence>MSGVSFSNFRHKSTSMRFNPKEVQVEIDFSLDFGENYDDNVVYHLRITKQTLVSKKVPLAKGFSIGILVGNQKGKLTDMLGPEWSKEELKCFYEPFRKYGKDWKKVAGVVGNISTKMVEALYDINRVSLILYQQLFCDPLIAASATKQFKVQTFLFESPWHGGITMHLTPVASVVDSPSLYIWTCWDI</sequence>
<dbReference type="Pfam" id="PF00249">
    <property type="entry name" value="Myb_DNA-binding"/>
    <property type="match status" value="1"/>
</dbReference>
<dbReference type="AlphaFoldDB" id="A0A4Y7KLB5"/>
<evidence type="ECO:0000259" key="1">
    <source>
        <dbReference type="Pfam" id="PF00249"/>
    </source>
</evidence>
<dbReference type="Gramene" id="RZC74144">
    <property type="protein sequence ID" value="RZC74144"/>
    <property type="gene ID" value="C5167_049620"/>
</dbReference>
<dbReference type="PANTHER" id="PTHR21689">
    <property type="entry name" value="LIN-9"/>
    <property type="match status" value="1"/>
</dbReference>
<dbReference type="InterPro" id="IPR009057">
    <property type="entry name" value="Homeodomain-like_sf"/>
</dbReference>
<gene>
    <name evidence="2" type="ORF">C5167_049620</name>
</gene>
<reference evidence="2 3" key="1">
    <citation type="journal article" date="2018" name="Science">
        <title>The opium poppy genome and morphinan production.</title>
        <authorList>
            <person name="Guo L."/>
            <person name="Winzer T."/>
            <person name="Yang X."/>
            <person name="Li Y."/>
            <person name="Ning Z."/>
            <person name="He Z."/>
            <person name="Teodor R."/>
            <person name="Lu Y."/>
            <person name="Bowser T.A."/>
            <person name="Graham I.A."/>
            <person name="Ye K."/>
        </authorList>
    </citation>
    <scope>NUCLEOTIDE SEQUENCE [LARGE SCALE GENOMIC DNA]</scope>
    <source>
        <strain evidence="3">cv. HN1</strain>
        <tissue evidence="2">Leaves</tissue>
    </source>
</reference>
<name>A0A4Y7KLB5_PAPSO</name>
<dbReference type="STRING" id="3469.A0A4Y7KLB5"/>
<dbReference type="GO" id="GO:0006357">
    <property type="term" value="P:regulation of transcription by RNA polymerase II"/>
    <property type="evidence" value="ECO:0007669"/>
    <property type="project" value="TreeGrafter"/>
</dbReference>
<evidence type="ECO:0000313" key="3">
    <source>
        <dbReference type="Proteomes" id="UP000316621"/>
    </source>
</evidence>
<dbReference type="GO" id="GO:0003677">
    <property type="term" value="F:DNA binding"/>
    <property type="evidence" value="ECO:0007669"/>
    <property type="project" value="TreeGrafter"/>
</dbReference>
<proteinExistence type="predicted"/>
<protein>
    <recommendedName>
        <fullName evidence="1">Myb-like domain-containing protein</fullName>
    </recommendedName>
</protein>
<feature type="domain" description="Myb-like" evidence="1">
    <location>
        <begin position="83"/>
        <end position="118"/>
    </location>
</feature>
<dbReference type="GO" id="GO:0051726">
    <property type="term" value="P:regulation of cell cycle"/>
    <property type="evidence" value="ECO:0007669"/>
    <property type="project" value="TreeGrafter"/>
</dbReference>
<dbReference type="CDD" id="cd00167">
    <property type="entry name" value="SANT"/>
    <property type="match status" value="1"/>
</dbReference>
<dbReference type="GO" id="GO:0006351">
    <property type="term" value="P:DNA-templated transcription"/>
    <property type="evidence" value="ECO:0007669"/>
    <property type="project" value="InterPro"/>
</dbReference>
<accession>A0A4Y7KLB5</accession>
<evidence type="ECO:0000313" key="2">
    <source>
        <dbReference type="EMBL" id="RZC74144.1"/>
    </source>
</evidence>
<dbReference type="Proteomes" id="UP000316621">
    <property type="component" value="Chromosome 8"/>
</dbReference>
<organism evidence="2 3">
    <name type="scientific">Papaver somniferum</name>
    <name type="common">Opium poppy</name>
    <dbReference type="NCBI Taxonomy" id="3469"/>
    <lineage>
        <taxon>Eukaryota</taxon>
        <taxon>Viridiplantae</taxon>
        <taxon>Streptophyta</taxon>
        <taxon>Embryophyta</taxon>
        <taxon>Tracheophyta</taxon>
        <taxon>Spermatophyta</taxon>
        <taxon>Magnoliopsida</taxon>
        <taxon>Ranunculales</taxon>
        <taxon>Papaveraceae</taxon>
        <taxon>Papaveroideae</taxon>
        <taxon>Papaver</taxon>
    </lineage>
</organism>
<dbReference type="InterPro" id="IPR010561">
    <property type="entry name" value="LIN-9/ALY1"/>
</dbReference>
<dbReference type="PANTHER" id="PTHR21689:SF2">
    <property type="entry name" value="PROTEIN LIN-9 HOMOLOG"/>
    <property type="match status" value="1"/>
</dbReference>
<keyword evidence="3" id="KW-1185">Reference proteome</keyword>
<dbReference type="GO" id="GO:0017053">
    <property type="term" value="C:transcription repressor complex"/>
    <property type="evidence" value="ECO:0007669"/>
    <property type="project" value="InterPro"/>
</dbReference>
<dbReference type="Gene3D" id="1.20.58.1880">
    <property type="match status" value="1"/>
</dbReference>
<dbReference type="GO" id="GO:0005654">
    <property type="term" value="C:nucleoplasm"/>
    <property type="evidence" value="ECO:0007669"/>
    <property type="project" value="TreeGrafter"/>
</dbReference>